<protein>
    <submittedName>
        <fullName evidence="1">Uncharacterized protein</fullName>
    </submittedName>
</protein>
<reference evidence="1 2" key="1">
    <citation type="journal article" date="2010" name="J. Bacteriol.">
        <title>Characterization of the replication, transfer, and plasmid/lytic phage cycle of the Streptomyces plasmid-phage pZL12.</title>
        <authorList>
            <person name="Zhong L."/>
            <person name="Cheng Q."/>
            <person name="Tian X."/>
            <person name="Zhao L."/>
            <person name="Qin Z."/>
        </authorList>
    </citation>
    <scope>NUCLEOTIDE SEQUENCE [LARGE SCALE GENOMIC DNA]</scope>
</reference>
<name>D0UWJ0_9CAUD</name>
<dbReference type="Proteomes" id="UP000298310">
    <property type="component" value="Segment"/>
</dbReference>
<dbReference type="EMBL" id="GQ919031">
    <property type="protein sequence ID" value="ACX71162.1"/>
    <property type="molecule type" value="Genomic_DNA"/>
</dbReference>
<proteinExistence type="predicted"/>
<keyword evidence="2" id="KW-1185">Reference proteome</keyword>
<evidence type="ECO:0000313" key="2">
    <source>
        <dbReference type="Proteomes" id="UP000298310"/>
    </source>
</evidence>
<sequence length="69" mass="8239">MPTPRPNGCRHDGIDQRAHARQWTPEAGWHTWEQPTQEQIKDRMRGRRLCTKFCVICRSGEHQRIDNEE</sequence>
<organism evidence="1 2">
    <name type="scientific">Streptomyces phage ZL12</name>
    <dbReference type="NCBI Taxonomy" id="2570911"/>
    <lineage>
        <taxon>Viruses</taxon>
        <taxon>Duplodnaviria</taxon>
        <taxon>Heunggongvirae</taxon>
        <taxon>Uroviricota</taxon>
        <taxon>Caudoviricetes</taxon>
        <taxon>Fuzanglongvirus</taxon>
        <taxon>Fuzanglongvirus ZL12</taxon>
    </lineage>
</organism>
<accession>D0UWJ0</accession>
<gene>
    <name evidence="1" type="ORF">pZL12.85</name>
</gene>
<evidence type="ECO:0000313" key="1">
    <source>
        <dbReference type="EMBL" id="ACX71162.1"/>
    </source>
</evidence>
<dbReference type="KEGG" id="vg:80142701"/>